<organism evidence="2 3">
    <name type="scientific">Halorarum halophilum</name>
    <dbReference type="NCBI Taxonomy" id="2743090"/>
    <lineage>
        <taxon>Archaea</taxon>
        <taxon>Methanobacteriati</taxon>
        <taxon>Methanobacteriota</taxon>
        <taxon>Stenosarchaea group</taxon>
        <taxon>Halobacteria</taxon>
        <taxon>Halobacteriales</taxon>
        <taxon>Haloferacaceae</taxon>
        <taxon>Halorarum</taxon>
    </lineage>
</organism>
<dbReference type="EMBL" id="CP058529">
    <property type="protein sequence ID" value="QLG29162.1"/>
    <property type="molecule type" value="Genomic_DNA"/>
</dbReference>
<dbReference type="InterPro" id="IPR040624">
    <property type="entry name" value="HalOD1"/>
</dbReference>
<dbReference type="Proteomes" id="UP000509750">
    <property type="component" value="Chromosome"/>
</dbReference>
<evidence type="ECO:0000259" key="1">
    <source>
        <dbReference type="Pfam" id="PF18545"/>
    </source>
</evidence>
<evidence type="ECO:0000313" key="2">
    <source>
        <dbReference type="EMBL" id="QLG29162.1"/>
    </source>
</evidence>
<proteinExistence type="predicted"/>
<accession>A0A7D5KP71</accession>
<dbReference type="AlphaFoldDB" id="A0A7D5KP71"/>
<keyword evidence="3" id="KW-1185">Reference proteome</keyword>
<gene>
    <name evidence="2" type="ORF">HUG10_17210</name>
</gene>
<dbReference type="KEGG" id="halg:HUG10_17210"/>
<dbReference type="Pfam" id="PF18545">
    <property type="entry name" value="HalOD1"/>
    <property type="match status" value="1"/>
</dbReference>
<name>A0A7D5KP71_9EURY</name>
<reference evidence="2 3" key="1">
    <citation type="submission" date="2020-07" db="EMBL/GenBank/DDBJ databases">
        <title>Gai3-2, isolated from salt lake.</title>
        <authorList>
            <person name="Cui H."/>
            <person name="Shi X."/>
        </authorList>
    </citation>
    <scope>NUCLEOTIDE SEQUENCE [LARGE SCALE GENOMIC DNA]</scope>
    <source>
        <strain evidence="2 3">Gai3-2</strain>
    </source>
</reference>
<dbReference type="RefSeq" id="WP_179170736.1">
    <property type="nucleotide sequence ID" value="NZ_CP058529.1"/>
</dbReference>
<dbReference type="OrthoDB" id="181456at2157"/>
<protein>
    <recommendedName>
        <fullName evidence="1">Halobacterial output domain-containing protein</fullName>
    </recommendedName>
</protein>
<evidence type="ECO:0000313" key="3">
    <source>
        <dbReference type="Proteomes" id="UP000509750"/>
    </source>
</evidence>
<sequence length="93" mass="9896">MSQGIPLSAEVVERVAEREGVRPTHLGEPLNDYIDPDALDALFDDAGDSGTSREGSVEFTYCGYKVVARSSGAVAVEELPEAGEASRNHSTIE</sequence>
<feature type="domain" description="Halobacterial output" evidence="1">
    <location>
        <begin position="6"/>
        <end position="78"/>
    </location>
</feature>
<dbReference type="GeneID" id="56030609"/>